<dbReference type="AlphaFoldDB" id="A0A0F9V7R4"/>
<organism evidence="2">
    <name type="scientific">marine sediment metagenome</name>
    <dbReference type="NCBI Taxonomy" id="412755"/>
    <lineage>
        <taxon>unclassified sequences</taxon>
        <taxon>metagenomes</taxon>
        <taxon>ecological metagenomes</taxon>
    </lineage>
</organism>
<name>A0A0F9V7R4_9ZZZZ</name>
<dbReference type="EMBL" id="LAZR01000641">
    <property type="protein sequence ID" value="KKN61898.1"/>
    <property type="molecule type" value="Genomic_DNA"/>
</dbReference>
<feature type="domain" description="NAD(P)-binding" evidence="1">
    <location>
        <begin position="13"/>
        <end position="193"/>
    </location>
</feature>
<protein>
    <recommendedName>
        <fullName evidence="1">NAD(P)-binding domain-containing protein</fullName>
    </recommendedName>
</protein>
<reference evidence="2" key="1">
    <citation type="journal article" date="2015" name="Nature">
        <title>Complex archaea that bridge the gap between prokaryotes and eukaryotes.</title>
        <authorList>
            <person name="Spang A."/>
            <person name="Saw J.H."/>
            <person name="Jorgensen S.L."/>
            <person name="Zaremba-Niedzwiedzka K."/>
            <person name="Martijn J."/>
            <person name="Lind A.E."/>
            <person name="van Eijk R."/>
            <person name="Schleper C."/>
            <person name="Guy L."/>
            <person name="Ettema T.J."/>
        </authorList>
    </citation>
    <scope>NUCLEOTIDE SEQUENCE</scope>
</reference>
<dbReference type="PANTHER" id="PTHR47129">
    <property type="entry name" value="QUINONE OXIDOREDUCTASE 2"/>
    <property type="match status" value="1"/>
</dbReference>
<dbReference type="InterPro" id="IPR036291">
    <property type="entry name" value="NAD(P)-bd_dom_sf"/>
</dbReference>
<comment type="caution">
    <text evidence="2">The sequence shown here is derived from an EMBL/GenBank/DDBJ whole genome shotgun (WGS) entry which is preliminary data.</text>
</comment>
<dbReference type="InterPro" id="IPR052718">
    <property type="entry name" value="NmrA-type_oxidoreductase"/>
</dbReference>
<gene>
    <name evidence="2" type="ORF">LCGC14_0517350</name>
</gene>
<evidence type="ECO:0000313" key="2">
    <source>
        <dbReference type="EMBL" id="KKN61898.1"/>
    </source>
</evidence>
<dbReference type="Pfam" id="PF13460">
    <property type="entry name" value="NAD_binding_10"/>
    <property type="match status" value="1"/>
</dbReference>
<dbReference type="PANTHER" id="PTHR47129:SF1">
    <property type="entry name" value="NMRA-LIKE DOMAIN-CONTAINING PROTEIN"/>
    <property type="match status" value="1"/>
</dbReference>
<evidence type="ECO:0000259" key="1">
    <source>
        <dbReference type="Pfam" id="PF13460"/>
    </source>
</evidence>
<sequence>MTNIQNGPFIVTGASGQLGRQVIDNLIAAGAGPIIAVSRSPEKLADLADKGVEARKGDFNDPASLSAAFAGGKRLLIISTDDLEPGKRLAAHKNAVAAATKEGITHIVYTSLTNPVEESPITFAKDHSDTEALIKDTGVDYTILRNNLYTDLVLMGGGQSIGMGQHFAAAAEGKTGYVTRADCARAAAAALMQETGSSVLDITGPAALSQSDIAAFLSEISGKDIPYIPISTDDLVQAMIGAGLPEFMAKVFASFDEAMAKDYLSVATGDLEKLTGQAGQSARDFLIANKAALLTPPAQ</sequence>
<proteinExistence type="predicted"/>
<accession>A0A0F9V7R4</accession>
<dbReference type="Gene3D" id="3.90.25.10">
    <property type="entry name" value="UDP-galactose 4-epimerase, domain 1"/>
    <property type="match status" value="1"/>
</dbReference>
<dbReference type="InterPro" id="IPR016040">
    <property type="entry name" value="NAD(P)-bd_dom"/>
</dbReference>
<dbReference type="SUPFAM" id="SSF51735">
    <property type="entry name" value="NAD(P)-binding Rossmann-fold domains"/>
    <property type="match status" value="1"/>
</dbReference>
<dbReference type="Gene3D" id="3.40.50.720">
    <property type="entry name" value="NAD(P)-binding Rossmann-like Domain"/>
    <property type="match status" value="1"/>
</dbReference>